<dbReference type="AlphaFoldDB" id="A0A9P7JKZ4"/>
<organism evidence="2 3">
    <name type="scientific">Suillus discolor</name>
    <dbReference type="NCBI Taxonomy" id="1912936"/>
    <lineage>
        <taxon>Eukaryota</taxon>
        <taxon>Fungi</taxon>
        <taxon>Dikarya</taxon>
        <taxon>Basidiomycota</taxon>
        <taxon>Agaricomycotina</taxon>
        <taxon>Agaricomycetes</taxon>
        <taxon>Agaricomycetidae</taxon>
        <taxon>Boletales</taxon>
        <taxon>Suillineae</taxon>
        <taxon>Suillaceae</taxon>
        <taxon>Suillus</taxon>
    </lineage>
</organism>
<feature type="compositionally biased region" description="Low complexity" evidence="1">
    <location>
        <begin position="101"/>
        <end position="113"/>
    </location>
</feature>
<gene>
    <name evidence="2" type="ORF">F5147DRAFT_784864</name>
</gene>
<evidence type="ECO:0000256" key="1">
    <source>
        <dbReference type="SAM" id="MobiDB-lite"/>
    </source>
</evidence>
<name>A0A9P7JKZ4_9AGAM</name>
<evidence type="ECO:0000313" key="3">
    <source>
        <dbReference type="Proteomes" id="UP000823399"/>
    </source>
</evidence>
<dbReference type="GeneID" id="64705139"/>
<dbReference type="OrthoDB" id="3169660at2759"/>
<keyword evidence="3" id="KW-1185">Reference proteome</keyword>
<sequence length="150" mass="16494">MIQADRRCFIDVGMNSTLSLTKVSTIYPGIHYTDSHASLQPMCLTVCFPGTFPRQILERSDIPVRISVSIDEEYGTFTTPVIEVASLDLRHRSGLLHCSGGSDDSNLSSDMSNVGEPTISFPRSRLHSTMSIEQIGKQSPSEFKNGSPQK</sequence>
<evidence type="ECO:0000313" key="2">
    <source>
        <dbReference type="EMBL" id="KAG2079667.1"/>
    </source>
</evidence>
<dbReference type="RefSeq" id="XP_041284038.1">
    <property type="nucleotide sequence ID" value="XM_041442880.1"/>
</dbReference>
<protein>
    <submittedName>
        <fullName evidence="2">Uncharacterized protein</fullName>
    </submittedName>
</protein>
<accession>A0A9P7JKZ4</accession>
<dbReference type="EMBL" id="JABBWM010000693">
    <property type="protein sequence ID" value="KAG2079667.1"/>
    <property type="molecule type" value="Genomic_DNA"/>
</dbReference>
<reference evidence="2" key="1">
    <citation type="journal article" date="2020" name="New Phytol.">
        <title>Comparative genomics reveals dynamic genome evolution in host specialist ectomycorrhizal fungi.</title>
        <authorList>
            <person name="Lofgren L.A."/>
            <person name="Nguyen N.H."/>
            <person name="Vilgalys R."/>
            <person name="Ruytinx J."/>
            <person name="Liao H.L."/>
            <person name="Branco S."/>
            <person name="Kuo A."/>
            <person name="LaButti K."/>
            <person name="Lipzen A."/>
            <person name="Andreopoulos W."/>
            <person name="Pangilinan J."/>
            <person name="Riley R."/>
            <person name="Hundley H."/>
            <person name="Na H."/>
            <person name="Barry K."/>
            <person name="Grigoriev I.V."/>
            <person name="Stajich J.E."/>
            <person name="Kennedy P.G."/>
        </authorList>
    </citation>
    <scope>NUCLEOTIDE SEQUENCE</scope>
    <source>
        <strain evidence="2">FC423</strain>
    </source>
</reference>
<comment type="caution">
    <text evidence="2">The sequence shown here is derived from an EMBL/GenBank/DDBJ whole genome shotgun (WGS) entry which is preliminary data.</text>
</comment>
<dbReference type="Proteomes" id="UP000823399">
    <property type="component" value="Unassembled WGS sequence"/>
</dbReference>
<proteinExistence type="predicted"/>
<feature type="region of interest" description="Disordered" evidence="1">
    <location>
        <begin position="101"/>
        <end position="127"/>
    </location>
</feature>